<sequence length="601" mass="64781">MSFRTFEPTQTQLRMYESPGDGANLAAVFELHPRYDEGRLASAVAEVVARCATFSHRVMRIDGAWRIVSGHQDCPGLTVIDATAGETAFDTLIHGVVGRQFRLDGGAPYLFCLLKTRRTDVLVFVCHPALLDRFSLQPLFAALSAAYAGEPGTGELGLDQEDLVRSERELLSGDRFAEMVRFWLQLGKDTSFEWHPPRLEADMADSSFDLALAPAQAATLAALADRVGIRTGELLLFCAHLLLSKLTGSETVMTSTTHRIRTGGPGTIGFNENKPAFKSELRPDCTVGRYLRLASRLLAMGRSHSDIPAREIAREIARKEPQFKRVTNVLITEDPLPYGDLVLDGAPATLLARFSRRLEVEDIAIHVSTRDGVWFHAMARSAQEASGLRLAFEHFIALLGHVGEDLDKPISALRCFDDALTERALALAQGAPLSEPPDDVMVRFHATAARSPDAPAVRFCDRRLSYAELQRSALAVASRLRPHLAGRSEPLVGICLPRSEGVAQAILGVLEAGGAYVPLDPQMPAERLSFVVADAGVAAVIVDAETRAAFGGAGSPPLLLLADLLDADPASAPAAPPPADRAAYVIYTSGTTGKPKGVVVE</sequence>
<dbReference type="Gene3D" id="3.30.559.30">
    <property type="entry name" value="Nonribosomal peptide synthetase, condensation domain"/>
    <property type="match status" value="1"/>
</dbReference>
<dbReference type="SUPFAM" id="SSF56801">
    <property type="entry name" value="Acetyl-CoA synthetase-like"/>
    <property type="match status" value="1"/>
</dbReference>
<proteinExistence type="predicted"/>
<dbReference type="PROSITE" id="PS00455">
    <property type="entry name" value="AMP_BINDING"/>
    <property type="match status" value="1"/>
</dbReference>
<evidence type="ECO:0000259" key="1">
    <source>
        <dbReference type="Pfam" id="PF00501"/>
    </source>
</evidence>
<accession>A0A937X553</accession>
<dbReference type="Pfam" id="PF00668">
    <property type="entry name" value="Condensation"/>
    <property type="match status" value="1"/>
</dbReference>
<organism evidence="3 4">
    <name type="scientific">Candidatus Tanganyikabacteria bacterium</name>
    <dbReference type="NCBI Taxonomy" id="2961651"/>
    <lineage>
        <taxon>Bacteria</taxon>
        <taxon>Bacillati</taxon>
        <taxon>Candidatus Sericytochromatia</taxon>
        <taxon>Candidatus Tanganyikabacteria</taxon>
    </lineage>
</organism>
<evidence type="ECO:0000259" key="2">
    <source>
        <dbReference type="Pfam" id="PF00668"/>
    </source>
</evidence>
<dbReference type="EMBL" id="VGJX01000608">
    <property type="protein sequence ID" value="MBM3275518.1"/>
    <property type="molecule type" value="Genomic_DNA"/>
</dbReference>
<dbReference type="InterPro" id="IPR020845">
    <property type="entry name" value="AMP-binding_CS"/>
</dbReference>
<dbReference type="PANTHER" id="PTHR45527:SF1">
    <property type="entry name" value="FATTY ACID SYNTHASE"/>
    <property type="match status" value="1"/>
</dbReference>
<comment type="caution">
    <text evidence="3">The sequence shown here is derived from an EMBL/GenBank/DDBJ whole genome shotgun (WGS) entry which is preliminary data.</text>
</comment>
<dbReference type="GO" id="GO:0008610">
    <property type="term" value="P:lipid biosynthetic process"/>
    <property type="evidence" value="ECO:0007669"/>
    <property type="project" value="UniProtKB-ARBA"/>
</dbReference>
<gene>
    <name evidence="3" type="ORF">FJZ00_10210</name>
</gene>
<dbReference type="InterPro" id="IPR042099">
    <property type="entry name" value="ANL_N_sf"/>
</dbReference>
<reference evidence="3 4" key="1">
    <citation type="submission" date="2019-03" db="EMBL/GenBank/DDBJ databases">
        <title>Lake Tanganyika Metagenome-Assembled Genomes (MAGs).</title>
        <authorList>
            <person name="Tran P."/>
        </authorList>
    </citation>
    <scope>NUCLEOTIDE SEQUENCE [LARGE SCALE GENOMIC DNA]</scope>
    <source>
        <strain evidence="3">K_DeepCast_65m_m2_236</strain>
    </source>
</reference>
<dbReference type="GO" id="GO:0009366">
    <property type="term" value="C:enterobactin synthetase complex"/>
    <property type="evidence" value="ECO:0007669"/>
    <property type="project" value="TreeGrafter"/>
</dbReference>
<protein>
    <submittedName>
        <fullName evidence="3">AMP-binding protein</fullName>
    </submittedName>
</protein>
<dbReference type="InterPro" id="IPR023213">
    <property type="entry name" value="CAT-like_dom_sf"/>
</dbReference>
<feature type="domain" description="AMP-dependent synthetase/ligase" evidence="1">
    <location>
        <begin position="444"/>
        <end position="600"/>
    </location>
</feature>
<evidence type="ECO:0000313" key="3">
    <source>
        <dbReference type="EMBL" id="MBM3275518.1"/>
    </source>
</evidence>
<dbReference type="GO" id="GO:0005829">
    <property type="term" value="C:cytosol"/>
    <property type="evidence" value="ECO:0007669"/>
    <property type="project" value="TreeGrafter"/>
</dbReference>
<name>A0A937X553_9BACT</name>
<dbReference type="GO" id="GO:0031177">
    <property type="term" value="F:phosphopantetheine binding"/>
    <property type="evidence" value="ECO:0007669"/>
    <property type="project" value="TreeGrafter"/>
</dbReference>
<feature type="domain" description="Condensation" evidence="2">
    <location>
        <begin position="19"/>
        <end position="324"/>
    </location>
</feature>
<dbReference type="Gene3D" id="3.40.50.12780">
    <property type="entry name" value="N-terminal domain of ligase-like"/>
    <property type="match status" value="1"/>
</dbReference>
<dbReference type="Proteomes" id="UP000703893">
    <property type="component" value="Unassembled WGS sequence"/>
</dbReference>
<dbReference type="Gene3D" id="3.30.559.10">
    <property type="entry name" value="Chloramphenicol acetyltransferase-like domain"/>
    <property type="match status" value="1"/>
</dbReference>
<dbReference type="PANTHER" id="PTHR45527">
    <property type="entry name" value="NONRIBOSOMAL PEPTIDE SYNTHETASE"/>
    <property type="match status" value="1"/>
</dbReference>
<dbReference type="Pfam" id="PF00501">
    <property type="entry name" value="AMP-binding"/>
    <property type="match status" value="1"/>
</dbReference>
<dbReference type="InterPro" id="IPR020459">
    <property type="entry name" value="AMP-binding"/>
</dbReference>
<dbReference type="AlphaFoldDB" id="A0A937X553"/>
<dbReference type="InterPro" id="IPR001242">
    <property type="entry name" value="Condensation_dom"/>
</dbReference>
<feature type="non-terminal residue" evidence="3">
    <location>
        <position position="601"/>
    </location>
</feature>
<dbReference type="SUPFAM" id="SSF52777">
    <property type="entry name" value="CoA-dependent acyltransferases"/>
    <property type="match status" value="2"/>
</dbReference>
<dbReference type="PRINTS" id="PR00154">
    <property type="entry name" value="AMPBINDING"/>
</dbReference>
<evidence type="ECO:0000313" key="4">
    <source>
        <dbReference type="Proteomes" id="UP000703893"/>
    </source>
</evidence>
<dbReference type="GO" id="GO:0043041">
    <property type="term" value="P:amino acid activation for nonribosomal peptide biosynthetic process"/>
    <property type="evidence" value="ECO:0007669"/>
    <property type="project" value="TreeGrafter"/>
</dbReference>
<dbReference type="GO" id="GO:0047527">
    <property type="term" value="F:2,3-dihydroxybenzoate-serine ligase activity"/>
    <property type="evidence" value="ECO:0007669"/>
    <property type="project" value="TreeGrafter"/>
</dbReference>
<dbReference type="GO" id="GO:0009239">
    <property type="term" value="P:enterobactin biosynthetic process"/>
    <property type="evidence" value="ECO:0007669"/>
    <property type="project" value="TreeGrafter"/>
</dbReference>
<dbReference type="InterPro" id="IPR000873">
    <property type="entry name" value="AMP-dep_synth/lig_dom"/>
</dbReference>